<dbReference type="PROSITE" id="PS50011">
    <property type="entry name" value="PROTEIN_KINASE_DOM"/>
    <property type="match status" value="1"/>
</dbReference>
<dbReference type="PROSITE" id="PS50885">
    <property type="entry name" value="HAMP"/>
    <property type="match status" value="1"/>
</dbReference>
<feature type="transmembrane region" description="Helical" evidence="9">
    <location>
        <begin position="298"/>
        <end position="318"/>
    </location>
</feature>
<dbReference type="Gene3D" id="6.10.340.10">
    <property type="match status" value="1"/>
</dbReference>
<dbReference type="CDD" id="cd06225">
    <property type="entry name" value="HAMP"/>
    <property type="match status" value="1"/>
</dbReference>
<keyword evidence="3 12" id="KW-0808">Transferase</keyword>
<dbReference type="InterPro" id="IPR017441">
    <property type="entry name" value="Protein_kinase_ATP_BS"/>
</dbReference>
<keyword evidence="2 12" id="KW-0723">Serine/threonine-protein kinase</keyword>
<dbReference type="InterPro" id="IPR011009">
    <property type="entry name" value="Kinase-like_dom_sf"/>
</dbReference>
<keyword evidence="9" id="KW-0812">Transmembrane</keyword>
<feature type="region of interest" description="Disordered" evidence="8">
    <location>
        <begin position="554"/>
        <end position="688"/>
    </location>
</feature>
<feature type="domain" description="Protein kinase" evidence="10">
    <location>
        <begin position="13"/>
        <end position="292"/>
    </location>
</feature>
<evidence type="ECO:0000256" key="6">
    <source>
        <dbReference type="ARBA" id="ARBA00022840"/>
    </source>
</evidence>
<dbReference type="PROSITE" id="PS00108">
    <property type="entry name" value="PROTEIN_KINASE_ST"/>
    <property type="match status" value="1"/>
</dbReference>
<keyword evidence="9" id="KW-1133">Transmembrane helix</keyword>
<proteinExistence type="predicted"/>
<feature type="compositionally biased region" description="Polar residues" evidence="8">
    <location>
        <begin position="770"/>
        <end position="781"/>
    </location>
</feature>
<dbReference type="SMART" id="SM00220">
    <property type="entry name" value="S_TKc"/>
    <property type="match status" value="1"/>
</dbReference>
<dbReference type="PANTHER" id="PTHR43289:SF6">
    <property type="entry name" value="SERINE_THREONINE-PROTEIN KINASE NEKL-3"/>
    <property type="match status" value="1"/>
</dbReference>
<feature type="region of interest" description="Disordered" evidence="8">
    <location>
        <begin position="701"/>
        <end position="789"/>
    </location>
</feature>
<organism evidence="12 13">
    <name type="scientific">Paraglaciecola arctica BSs20135</name>
    <dbReference type="NCBI Taxonomy" id="493475"/>
    <lineage>
        <taxon>Bacteria</taxon>
        <taxon>Pseudomonadati</taxon>
        <taxon>Pseudomonadota</taxon>
        <taxon>Gammaproteobacteria</taxon>
        <taxon>Alteromonadales</taxon>
        <taxon>Alteromonadaceae</taxon>
        <taxon>Paraglaciecola</taxon>
    </lineage>
</organism>
<dbReference type="Proteomes" id="UP000006327">
    <property type="component" value="Unassembled WGS sequence"/>
</dbReference>
<keyword evidence="4 7" id="KW-0547">Nucleotide-binding</keyword>
<keyword evidence="6 7" id="KW-0067">ATP-binding</keyword>
<evidence type="ECO:0000259" key="11">
    <source>
        <dbReference type="PROSITE" id="PS50885"/>
    </source>
</evidence>
<protein>
    <recommendedName>
        <fullName evidence="1">non-specific serine/threonine protein kinase</fullName>
        <ecNumber evidence="1">2.7.11.1</ecNumber>
    </recommendedName>
</protein>
<keyword evidence="13" id="KW-1185">Reference proteome</keyword>
<name>K6YYA0_9ALTE</name>
<sequence length="789" mass="86515">MGEDMLNKTIGRYEIKEMIGEGAMAKVYRAYDPEINRSVAFKVLKEDHCVDEEYLSRFLREAKAAGALSHSGIVTVFDVGKLEKSPYIMMELLEGSDLGEVLKDKKTLSLKQTLIIALQLAKALDYAHKSGIVHRDIKPDNIIVMPDGESIKVADFGIARMSEGEEAQKTQIGSVLGTPRYMSPEQALGDAVDGRSDLFSVGTIMYEMLSGNKAFNAGNMATLMIQIAQKQPEPLKNLCPEIPAGVRQIIQKLLQKSPDKRFQTGSKLAEALGKELSTLNDQQVEQKKHKYIPLKIRWTLSVGAIVALVSFISINIVFNMQSSAMTKQAVDSGASFAKFISTETAIPILSEDWISLETFINDAASRDTFSYLIVTDRAGLVRGATDNNLVGKMYQPNENAQLISETEDVHTTSSETADGRNIFNIKTPILFQSTEVGQIILGLSQDGLDEVKSITGWLMFILALITTSSVAVVMFIFGGLISRPFKVLNESLKGFASGNLDTRISLNRNDEIGEVFDGFNNMAAAIQDRYTEVADELAQTGIDKTNAAEAQLNEVATEPEETDLKEKSPQDTGSDFPIENELNSSVESKLDVNPDQTVISTSQIDLNIDPNQDTDQDQDKSENKLAVSQQSPASDAELDESTDKTIISTSQIGLDIKPSQVTKKNKVKEKQPKLSEVETSIEPDLEVNPDKTIIATSQINIKKVPSVSDDKNETSNTVDSQVQPKTDGQPENAKDVSKPPAAKKPVVKRKPRKKPVVKATVEAEDENSKKVSQPKDTVTNTKAEEDTKI</sequence>
<dbReference type="CDD" id="cd14014">
    <property type="entry name" value="STKc_PknB_like"/>
    <property type="match status" value="1"/>
</dbReference>
<feature type="domain" description="HAMP" evidence="11">
    <location>
        <begin position="479"/>
        <end position="531"/>
    </location>
</feature>
<feature type="transmembrane region" description="Helical" evidence="9">
    <location>
        <begin position="457"/>
        <end position="481"/>
    </location>
</feature>
<dbReference type="InterPro" id="IPR000719">
    <property type="entry name" value="Prot_kinase_dom"/>
</dbReference>
<feature type="compositionally biased region" description="Basic residues" evidence="8">
    <location>
        <begin position="745"/>
        <end position="756"/>
    </location>
</feature>
<accession>K6YYA0</accession>
<reference evidence="12 13" key="1">
    <citation type="journal article" date="2017" name="Antonie Van Leeuwenhoek">
        <title>Rhizobium rhizosphaerae sp. nov., a novel species isolated from rice rhizosphere.</title>
        <authorList>
            <person name="Zhao J.J."/>
            <person name="Zhang J."/>
            <person name="Zhang R.J."/>
            <person name="Zhang C.W."/>
            <person name="Yin H.Q."/>
            <person name="Zhang X.X."/>
        </authorList>
    </citation>
    <scope>NUCLEOTIDE SEQUENCE [LARGE SCALE GENOMIC DNA]</scope>
    <source>
        <strain evidence="12 13">BSs20135</strain>
    </source>
</reference>
<dbReference type="SUPFAM" id="SSF158472">
    <property type="entry name" value="HAMP domain-like"/>
    <property type="match status" value="1"/>
</dbReference>
<dbReference type="EMBL" id="BAEO01000065">
    <property type="protein sequence ID" value="GAC21723.1"/>
    <property type="molecule type" value="Genomic_DNA"/>
</dbReference>
<dbReference type="FunFam" id="1.10.510.10:FF:000021">
    <property type="entry name" value="Serine/threonine protein kinase"/>
    <property type="match status" value="1"/>
</dbReference>
<dbReference type="Pfam" id="PF00069">
    <property type="entry name" value="Pkinase"/>
    <property type="match status" value="1"/>
</dbReference>
<dbReference type="GO" id="GO:0016020">
    <property type="term" value="C:membrane"/>
    <property type="evidence" value="ECO:0007669"/>
    <property type="project" value="InterPro"/>
</dbReference>
<dbReference type="eggNOG" id="COG0515">
    <property type="taxonomic scope" value="Bacteria"/>
</dbReference>
<evidence type="ECO:0000313" key="13">
    <source>
        <dbReference type="Proteomes" id="UP000006327"/>
    </source>
</evidence>
<dbReference type="SMART" id="SM00304">
    <property type="entry name" value="HAMP"/>
    <property type="match status" value="1"/>
</dbReference>
<dbReference type="AlphaFoldDB" id="K6YYA0"/>
<evidence type="ECO:0000256" key="9">
    <source>
        <dbReference type="SAM" id="Phobius"/>
    </source>
</evidence>
<dbReference type="GO" id="GO:0005524">
    <property type="term" value="F:ATP binding"/>
    <property type="evidence" value="ECO:0007669"/>
    <property type="project" value="UniProtKB-UniRule"/>
</dbReference>
<dbReference type="Pfam" id="PF00672">
    <property type="entry name" value="HAMP"/>
    <property type="match status" value="1"/>
</dbReference>
<feature type="compositionally biased region" description="Polar residues" evidence="8">
    <location>
        <begin position="714"/>
        <end position="726"/>
    </location>
</feature>
<dbReference type="PROSITE" id="PS00107">
    <property type="entry name" value="PROTEIN_KINASE_ATP"/>
    <property type="match status" value="1"/>
</dbReference>
<gene>
    <name evidence="12" type="ORF">GARC_4786</name>
</gene>
<evidence type="ECO:0000256" key="7">
    <source>
        <dbReference type="PROSITE-ProRule" id="PRU10141"/>
    </source>
</evidence>
<comment type="caution">
    <text evidence="12">The sequence shown here is derived from an EMBL/GenBank/DDBJ whole genome shotgun (WGS) entry which is preliminary data.</text>
</comment>
<feature type="binding site" evidence="7">
    <location>
        <position position="42"/>
    </location>
    <ligand>
        <name>ATP</name>
        <dbReference type="ChEBI" id="CHEBI:30616"/>
    </ligand>
</feature>
<dbReference type="Gene3D" id="1.10.510.10">
    <property type="entry name" value="Transferase(Phosphotransferase) domain 1"/>
    <property type="match status" value="1"/>
</dbReference>
<keyword evidence="9" id="KW-0472">Membrane</keyword>
<evidence type="ECO:0000256" key="5">
    <source>
        <dbReference type="ARBA" id="ARBA00022777"/>
    </source>
</evidence>
<dbReference type="InterPro" id="IPR003660">
    <property type="entry name" value="HAMP_dom"/>
</dbReference>
<keyword evidence="5 12" id="KW-0418">Kinase</keyword>
<evidence type="ECO:0000256" key="2">
    <source>
        <dbReference type="ARBA" id="ARBA00022527"/>
    </source>
</evidence>
<dbReference type="SUPFAM" id="SSF56112">
    <property type="entry name" value="Protein kinase-like (PK-like)"/>
    <property type="match status" value="1"/>
</dbReference>
<dbReference type="SUPFAM" id="SSF103190">
    <property type="entry name" value="Sensory domain-like"/>
    <property type="match status" value="1"/>
</dbReference>
<dbReference type="Gene3D" id="3.30.200.20">
    <property type="entry name" value="Phosphorylase Kinase, domain 1"/>
    <property type="match status" value="1"/>
</dbReference>
<dbReference type="GO" id="GO:0007165">
    <property type="term" value="P:signal transduction"/>
    <property type="evidence" value="ECO:0007669"/>
    <property type="project" value="InterPro"/>
</dbReference>
<dbReference type="EC" id="2.7.11.1" evidence="1"/>
<evidence type="ECO:0000256" key="1">
    <source>
        <dbReference type="ARBA" id="ARBA00012513"/>
    </source>
</evidence>
<dbReference type="STRING" id="493475.GARC_4786"/>
<dbReference type="GO" id="GO:0004674">
    <property type="term" value="F:protein serine/threonine kinase activity"/>
    <property type="evidence" value="ECO:0007669"/>
    <property type="project" value="UniProtKB-KW"/>
</dbReference>
<evidence type="ECO:0000313" key="12">
    <source>
        <dbReference type="EMBL" id="GAC21723.1"/>
    </source>
</evidence>
<dbReference type="PANTHER" id="PTHR43289">
    <property type="entry name" value="MITOGEN-ACTIVATED PROTEIN KINASE KINASE KINASE 20-RELATED"/>
    <property type="match status" value="1"/>
</dbReference>
<feature type="compositionally biased region" description="Polar residues" evidence="8">
    <location>
        <begin position="594"/>
        <end position="613"/>
    </location>
</feature>
<evidence type="ECO:0000259" key="10">
    <source>
        <dbReference type="PROSITE" id="PS50011"/>
    </source>
</evidence>
<evidence type="ECO:0000256" key="4">
    <source>
        <dbReference type="ARBA" id="ARBA00022741"/>
    </source>
</evidence>
<dbReference type="InterPro" id="IPR008271">
    <property type="entry name" value="Ser/Thr_kinase_AS"/>
</dbReference>
<dbReference type="InterPro" id="IPR029151">
    <property type="entry name" value="Sensor-like_sf"/>
</dbReference>
<evidence type="ECO:0000256" key="3">
    <source>
        <dbReference type="ARBA" id="ARBA00022679"/>
    </source>
</evidence>
<evidence type="ECO:0000256" key="8">
    <source>
        <dbReference type="SAM" id="MobiDB-lite"/>
    </source>
</evidence>